<feature type="domain" description="Reverse transcriptase zinc-binding" evidence="1">
    <location>
        <begin position="7"/>
        <end position="80"/>
    </location>
</feature>
<protein>
    <recommendedName>
        <fullName evidence="1">Reverse transcriptase zinc-binding domain-containing protein</fullName>
    </recommendedName>
</protein>
<comment type="caution">
    <text evidence="2">The sequence shown here is derived from an EMBL/GenBank/DDBJ whole genome shotgun (WGS) entry which is preliminary data.</text>
</comment>
<reference evidence="2" key="1">
    <citation type="submission" date="2020-06" db="EMBL/GenBank/DDBJ databases">
        <authorList>
            <person name="Li T."/>
            <person name="Hu X."/>
            <person name="Zhang T."/>
            <person name="Song X."/>
            <person name="Zhang H."/>
            <person name="Dai N."/>
            <person name="Sheng W."/>
            <person name="Hou X."/>
            <person name="Wei L."/>
        </authorList>
    </citation>
    <scope>NUCLEOTIDE SEQUENCE</scope>
    <source>
        <strain evidence="2">KEN1</strain>
        <tissue evidence="2">Leaf</tissue>
    </source>
</reference>
<sequence>TSSSNVQNRDTVPGWNFLWRVKVPLKVILLAWRACQEAIPVCCNLRRRGLDIASLCIRCGQESEDMLHVLLRCSFSRQVWALSGLP</sequence>
<dbReference type="EMBL" id="JACGWN010000010">
    <property type="protein sequence ID" value="KAL0428060.1"/>
    <property type="molecule type" value="Genomic_DNA"/>
</dbReference>
<accession>A0AAW2VGF8</accession>
<proteinExistence type="predicted"/>
<evidence type="ECO:0000259" key="1">
    <source>
        <dbReference type="Pfam" id="PF13966"/>
    </source>
</evidence>
<organism evidence="2">
    <name type="scientific">Sesamum latifolium</name>
    <dbReference type="NCBI Taxonomy" id="2727402"/>
    <lineage>
        <taxon>Eukaryota</taxon>
        <taxon>Viridiplantae</taxon>
        <taxon>Streptophyta</taxon>
        <taxon>Embryophyta</taxon>
        <taxon>Tracheophyta</taxon>
        <taxon>Spermatophyta</taxon>
        <taxon>Magnoliopsida</taxon>
        <taxon>eudicotyledons</taxon>
        <taxon>Gunneridae</taxon>
        <taxon>Pentapetalae</taxon>
        <taxon>asterids</taxon>
        <taxon>lamiids</taxon>
        <taxon>Lamiales</taxon>
        <taxon>Pedaliaceae</taxon>
        <taxon>Sesamum</taxon>
    </lineage>
</organism>
<dbReference type="AlphaFoldDB" id="A0AAW2VGF8"/>
<dbReference type="InterPro" id="IPR026960">
    <property type="entry name" value="RVT-Znf"/>
</dbReference>
<gene>
    <name evidence="2" type="ORF">Slati_2980800</name>
</gene>
<reference evidence="2" key="2">
    <citation type="journal article" date="2024" name="Plant">
        <title>Genomic evolution and insights into agronomic trait innovations of Sesamum species.</title>
        <authorList>
            <person name="Miao H."/>
            <person name="Wang L."/>
            <person name="Qu L."/>
            <person name="Liu H."/>
            <person name="Sun Y."/>
            <person name="Le M."/>
            <person name="Wang Q."/>
            <person name="Wei S."/>
            <person name="Zheng Y."/>
            <person name="Lin W."/>
            <person name="Duan Y."/>
            <person name="Cao H."/>
            <person name="Xiong S."/>
            <person name="Wang X."/>
            <person name="Wei L."/>
            <person name="Li C."/>
            <person name="Ma Q."/>
            <person name="Ju M."/>
            <person name="Zhao R."/>
            <person name="Li G."/>
            <person name="Mu C."/>
            <person name="Tian Q."/>
            <person name="Mei H."/>
            <person name="Zhang T."/>
            <person name="Gao T."/>
            <person name="Zhang H."/>
        </authorList>
    </citation>
    <scope>NUCLEOTIDE SEQUENCE</scope>
    <source>
        <strain evidence="2">KEN1</strain>
    </source>
</reference>
<feature type="non-terminal residue" evidence="2">
    <location>
        <position position="1"/>
    </location>
</feature>
<evidence type="ECO:0000313" key="2">
    <source>
        <dbReference type="EMBL" id="KAL0428060.1"/>
    </source>
</evidence>
<dbReference type="Pfam" id="PF13966">
    <property type="entry name" value="zf-RVT"/>
    <property type="match status" value="1"/>
</dbReference>
<name>A0AAW2VGF8_9LAMI</name>